<dbReference type="InterPro" id="IPR050153">
    <property type="entry name" value="Metal_Ion_Import_ABC"/>
</dbReference>
<dbReference type="GO" id="GO:0005524">
    <property type="term" value="F:ATP binding"/>
    <property type="evidence" value="ECO:0007669"/>
    <property type="project" value="UniProtKB-KW"/>
</dbReference>
<keyword evidence="2" id="KW-0813">Transport</keyword>
<dbReference type="Proteomes" id="UP000230956">
    <property type="component" value="Unassembled WGS sequence"/>
</dbReference>
<dbReference type="PANTHER" id="PTHR42734">
    <property type="entry name" value="METAL TRANSPORT SYSTEM ATP-BINDING PROTEIN TM_0124-RELATED"/>
    <property type="match status" value="1"/>
</dbReference>
<dbReference type="PROSITE" id="PS50893">
    <property type="entry name" value="ABC_TRANSPORTER_2"/>
    <property type="match status" value="1"/>
</dbReference>
<reference evidence="7" key="1">
    <citation type="submission" date="2017-09" db="EMBL/GenBank/DDBJ databases">
        <title>Depth-based differentiation of microbial function through sediment-hosted aquifers and enrichment of novel symbionts in the deep terrestrial subsurface.</title>
        <authorList>
            <person name="Probst A.J."/>
            <person name="Ladd B."/>
            <person name="Jarett J.K."/>
            <person name="Geller-Mcgrath D.E."/>
            <person name="Sieber C.M.K."/>
            <person name="Emerson J.B."/>
            <person name="Anantharaman K."/>
            <person name="Thomas B.C."/>
            <person name="Malmstrom R."/>
            <person name="Stieglmeier M."/>
            <person name="Klingl A."/>
            <person name="Woyke T."/>
            <person name="Ryan C.M."/>
            <person name="Banfield J.F."/>
        </authorList>
    </citation>
    <scope>NUCLEOTIDE SEQUENCE [LARGE SCALE GENOMIC DNA]</scope>
</reference>
<evidence type="ECO:0000313" key="6">
    <source>
        <dbReference type="EMBL" id="PIZ38304.1"/>
    </source>
</evidence>
<dbReference type="SMART" id="SM00382">
    <property type="entry name" value="AAA"/>
    <property type="match status" value="1"/>
</dbReference>
<accession>A0A2M7T7K2</accession>
<organism evidence="6 7">
    <name type="scientific">Candidatus Aquicultor secundus</name>
    <dbReference type="NCBI Taxonomy" id="1973895"/>
    <lineage>
        <taxon>Bacteria</taxon>
        <taxon>Bacillati</taxon>
        <taxon>Actinomycetota</taxon>
        <taxon>Candidatus Aquicultoria</taxon>
        <taxon>Candidatus Aquicultorales</taxon>
        <taxon>Candidatus Aquicultoraceae</taxon>
        <taxon>Candidatus Aquicultor</taxon>
    </lineage>
</organism>
<dbReference type="PANTHER" id="PTHR42734:SF17">
    <property type="entry name" value="METAL TRANSPORT SYSTEM ATP-BINDING PROTEIN TM_0124-RELATED"/>
    <property type="match status" value="1"/>
</dbReference>
<comment type="similarity">
    <text evidence="1">Belongs to the ABC transporter superfamily.</text>
</comment>
<protein>
    <submittedName>
        <fullName evidence="6">Zinc ABC transporter ATP-binding protein</fullName>
    </submittedName>
</protein>
<dbReference type="FunFam" id="3.40.50.300:FF:000134">
    <property type="entry name" value="Iron-enterobactin ABC transporter ATP-binding protein"/>
    <property type="match status" value="1"/>
</dbReference>
<dbReference type="PROSITE" id="PS00211">
    <property type="entry name" value="ABC_TRANSPORTER_1"/>
    <property type="match status" value="1"/>
</dbReference>
<keyword evidence="4 6" id="KW-0067">ATP-binding</keyword>
<dbReference type="GO" id="GO:0016887">
    <property type="term" value="F:ATP hydrolysis activity"/>
    <property type="evidence" value="ECO:0007669"/>
    <property type="project" value="InterPro"/>
</dbReference>
<dbReference type="InterPro" id="IPR003439">
    <property type="entry name" value="ABC_transporter-like_ATP-bd"/>
</dbReference>
<dbReference type="Gene3D" id="3.40.50.300">
    <property type="entry name" value="P-loop containing nucleotide triphosphate hydrolases"/>
    <property type="match status" value="1"/>
</dbReference>
<name>A0A2M7T7K2_9ACTN</name>
<dbReference type="CDD" id="cd03235">
    <property type="entry name" value="ABC_Metallic_Cations"/>
    <property type="match status" value="1"/>
</dbReference>
<evidence type="ECO:0000256" key="3">
    <source>
        <dbReference type="ARBA" id="ARBA00022741"/>
    </source>
</evidence>
<dbReference type="InterPro" id="IPR003593">
    <property type="entry name" value="AAA+_ATPase"/>
</dbReference>
<dbReference type="EMBL" id="PFNG01000152">
    <property type="protein sequence ID" value="PIZ38304.1"/>
    <property type="molecule type" value="Genomic_DNA"/>
</dbReference>
<dbReference type="SUPFAM" id="SSF52540">
    <property type="entry name" value="P-loop containing nucleoside triphosphate hydrolases"/>
    <property type="match status" value="1"/>
</dbReference>
<evidence type="ECO:0000256" key="1">
    <source>
        <dbReference type="ARBA" id="ARBA00005417"/>
    </source>
</evidence>
<evidence type="ECO:0000313" key="7">
    <source>
        <dbReference type="Proteomes" id="UP000230956"/>
    </source>
</evidence>
<keyword evidence="3" id="KW-0547">Nucleotide-binding</keyword>
<dbReference type="InterPro" id="IPR017871">
    <property type="entry name" value="ABC_transporter-like_CS"/>
</dbReference>
<dbReference type="AlphaFoldDB" id="A0A2M7T7K2"/>
<dbReference type="Pfam" id="PF00005">
    <property type="entry name" value="ABC_tran"/>
    <property type="match status" value="1"/>
</dbReference>
<dbReference type="InterPro" id="IPR027417">
    <property type="entry name" value="P-loop_NTPase"/>
</dbReference>
<feature type="domain" description="ABC transporter" evidence="5">
    <location>
        <begin position="8"/>
        <end position="244"/>
    </location>
</feature>
<evidence type="ECO:0000256" key="4">
    <source>
        <dbReference type="ARBA" id="ARBA00022840"/>
    </source>
</evidence>
<comment type="caution">
    <text evidence="6">The sequence shown here is derived from an EMBL/GenBank/DDBJ whole genome shotgun (WGS) entry which is preliminary data.</text>
</comment>
<evidence type="ECO:0000256" key="2">
    <source>
        <dbReference type="ARBA" id="ARBA00022448"/>
    </source>
</evidence>
<sequence length="255" mass="27967">MKMAEPVIELDDISFKYNGEPALSGISFTVEAGEYDGIIGPNGSGKTTLLRIILGLLTPSSGRVRLFGKNIREFQDWPRIGYLPQRATQADVRFPVTVSEVVGQGRIAKAGLFRRFTASDAAAIQRAMELADILPLKDRVIADLSGGERQRVFIARALASEPDVLLLDEPVTGVDVASQGKFYRFLKKLNTEHGLTILFVSHDIEVLAHEATRLICINRRLVCAGPASLVFGENRNLLKELYGENVGADFRIRGG</sequence>
<proteinExistence type="inferred from homology"/>
<gene>
    <name evidence="6" type="ORF">COY37_06385</name>
</gene>
<evidence type="ECO:0000259" key="5">
    <source>
        <dbReference type="PROSITE" id="PS50893"/>
    </source>
</evidence>